<dbReference type="Proteomes" id="UP000019084">
    <property type="component" value="Unassembled WGS sequence"/>
</dbReference>
<dbReference type="GO" id="GO:0016226">
    <property type="term" value="P:iron-sulfur cluster assembly"/>
    <property type="evidence" value="ECO:0007669"/>
    <property type="project" value="TreeGrafter"/>
</dbReference>
<dbReference type="PANTHER" id="PTHR22602:SF0">
    <property type="entry name" value="TRANSFERASE CAF17, MITOCHONDRIAL-RELATED"/>
    <property type="match status" value="1"/>
</dbReference>
<dbReference type="Pfam" id="PF25455">
    <property type="entry name" value="Beta-barrel_CAF17_C"/>
    <property type="match status" value="1"/>
</dbReference>
<dbReference type="NCBIfam" id="TIGR03317">
    <property type="entry name" value="ygfZ_signature"/>
    <property type="match status" value="1"/>
</dbReference>
<keyword evidence="1" id="KW-0809">Transit peptide</keyword>
<dbReference type="Gene3D" id="3.30.1360.120">
    <property type="entry name" value="Probable tRNA modification gtpase trme, domain 1"/>
    <property type="match status" value="1"/>
</dbReference>
<gene>
    <name evidence="3" type="ORF">XPR_3163</name>
</gene>
<organism evidence="3 4">
    <name type="scientific">Xanthomonas arboricola pv. pruni MAFF 301420</name>
    <dbReference type="NCBI Taxonomy" id="1418095"/>
    <lineage>
        <taxon>Bacteria</taxon>
        <taxon>Pseudomonadati</taxon>
        <taxon>Pseudomonadota</taxon>
        <taxon>Gammaproteobacteria</taxon>
        <taxon>Lysobacterales</taxon>
        <taxon>Lysobacteraceae</taxon>
        <taxon>Xanthomonas</taxon>
    </lineage>
</organism>
<feature type="non-terminal residue" evidence="3">
    <location>
        <position position="322"/>
    </location>
</feature>
<dbReference type="PANTHER" id="PTHR22602">
    <property type="entry name" value="TRANSFERASE CAF17, MITOCHONDRIAL-RELATED"/>
    <property type="match status" value="1"/>
</dbReference>
<dbReference type="InterPro" id="IPR017703">
    <property type="entry name" value="YgfZ/GCV_T_CS"/>
</dbReference>
<evidence type="ECO:0000313" key="4">
    <source>
        <dbReference type="Proteomes" id="UP000019084"/>
    </source>
</evidence>
<proteinExistence type="predicted"/>
<feature type="domain" description="CAF17 C-terminal" evidence="2">
    <location>
        <begin position="234"/>
        <end position="287"/>
    </location>
</feature>
<dbReference type="AlphaFoldDB" id="W4SK45"/>
<evidence type="ECO:0000256" key="1">
    <source>
        <dbReference type="ARBA" id="ARBA00022946"/>
    </source>
</evidence>
<evidence type="ECO:0000259" key="2">
    <source>
        <dbReference type="Pfam" id="PF25455"/>
    </source>
</evidence>
<name>W4SK45_9XANT</name>
<protein>
    <recommendedName>
        <fullName evidence="2">CAF17 C-terminal domain-containing protein</fullName>
    </recommendedName>
</protein>
<comment type="caution">
    <text evidence="3">The sequence shown here is derived from an EMBL/GenBank/DDBJ whole genome shotgun (WGS) entry which is preliminary data.</text>
</comment>
<sequence>MADNLNLIPQGFGSLHGMQYVRLIGTDAVAFAHAQFANDVQALAIGQWQWNAWLTAKGRVIAIFALLREDDTHLLMLLPDGNAAEIATQLGRFVFRRKLKIGVAALSAFGGLAAPARAQGAHADIRTQRIELDLGSPALPRTLVLLANDEALAAPIEVPRMDAEWRRTDLQLGLARLPDAQREQWTPQQLALDRLQAFSVKKGCYPGQEIVARTHFLGKAKRALQLLQVDAVGSDALVEAGQAVLLGDATVGTLVSVAGDLALAVLPLELALEADAVLQAGAHAARPLAFVQGWRVRPAPAVRRWPGRRSAAPRCAAPAAAA</sequence>
<accession>W4SK45</accession>
<reference evidence="3 4" key="1">
    <citation type="submission" date="2014-01" db="EMBL/GenBank/DDBJ databases">
        <title>Genome sequence and analysis of Xanthomonas arboricola pv. pruni.</title>
        <authorList>
            <person name="Fujikawa T."/>
            <person name="Nakazono-Nagaoka E."/>
        </authorList>
    </citation>
    <scope>NUCLEOTIDE SEQUENCE [LARGE SCALE GENOMIC DNA]</scope>
    <source>
        <strain evidence="4">MAFF 301420</strain>
    </source>
</reference>
<dbReference type="InterPro" id="IPR057460">
    <property type="entry name" value="CAF17_C"/>
</dbReference>
<dbReference type="EMBL" id="BAVC01000256">
    <property type="protein sequence ID" value="GAE56528.1"/>
    <property type="molecule type" value="Genomic_DNA"/>
</dbReference>
<dbReference type="SUPFAM" id="SSF103025">
    <property type="entry name" value="Folate-binding domain"/>
    <property type="match status" value="1"/>
</dbReference>
<dbReference type="Gene3D" id="2.40.30.160">
    <property type="match status" value="1"/>
</dbReference>
<dbReference type="InterPro" id="IPR045179">
    <property type="entry name" value="YgfZ/GcvT"/>
</dbReference>
<dbReference type="InterPro" id="IPR027266">
    <property type="entry name" value="TrmE/GcvT-like"/>
</dbReference>
<evidence type="ECO:0000313" key="3">
    <source>
        <dbReference type="EMBL" id="GAE56528.1"/>
    </source>
</evidence>